<sequence length="531" mass="56204">MSTQPDPEVTDVPTILLRGGRLHGHDGAQALLSRNGTIAWVGDDGAAQAHEDSADRIVDLDGALVTAAFSDAHVHLTMTGQGLDGIDLSKTRSVGEALRLVESAARHLRGRPVYAHSWDETKWVEGRPVTARELDRATYGGVVYMPRVDAHSASVSSAMAAVARVHGMDGWDGTGVVTRDAFAAVTNAFTSAMTDADREHYLDLALRAAAERGIGLVHETGADHLTSFADVRHVLEAGQRPARTATVAYWGQLVTDQAQAADLGQFLGVAGLAGDLCADGSFGSRTAHVLEPYLDEPGHGFGYLSAEEIAEHVIACTRAGLQAGGHVIGDAALHTMAEGFRQAAEVVGREAMVAARHRWEHVELPDAEVLATMADLGIWASVQPAFDGLWGGTEDMYAARLGEDRALATVPLRSMVDAGVRLALGSDSPVTRMDPWQAVQYAVWHHNPDQRLSVTEAVQAHTVGGYDLAARPGGSLVVGGPASYVIWDTPDGELPVTTDGLPDLGAEPDLPLPVARLTVVDGHITFDREGV</sequence>
<dbReference type="EMBL" id="CP099489">
    <property type="protein sequence ID" value="USQ78184.1"/>
    <property type="molecule type" value="Genomic_DNA"/>
</dbReference>
<dbReference type="InterPro" id="IPR011059">
    <property type="entry name" value="Metal-dep_hydrolase_composite"/>
</dbReference>
<dbReference type="PANTHER" id="PTHR22642:SF2">
    <property type="entry name" value="PROTEIN LONG AFTER FAR-RED 3"/>
    <property type="match status" value="1"/>
</dbReference>
<dbReference type="SUPFAM" id="SSF51338">
    <property type="entry name" value="Composite domain of metallo-dependent hydrolases"/>
    <property type="match status" value="1"/>
</dbReference>
<dbReference type="Proteomes" id="UP001056455">
    <property type="component" value="Chromosome"/>
</dbReference>
<evidence type="ECO:0000313" key="3">
    <source>
        <dbReference type="Proteomes" id="UP001056455"/>
    </source>
</evidence>
<dbReference type="Gene3D" id="3.10.310.70">
    <property type="match status" value="1"/>
</dbReference>
<reference evidence="2" key="1">
    <citation type="submission" date="2022-06" db="EMBL/GenBank/DDBJ databases">
        <title>Ornithinimicrobium HY1793.</title>
        <authorList>
            <person name="Huang Y."/>
        </authorList>
    </citation>
    <scope>NUCLEOTIDE SEQUENCE</scope>
    <source>
        <strain evidence="2">HY1793</strain>
    </source>
</reference>
<gene>
    <name evidence="2" type="ORF">NF556_10975</name>
</gene>
<dbReference type="Pfam" id="PF07969">
    <property type="entry name" value="Amidohydro_3"/>
    <property type="match status" value="1"/>
</dbReference>
<name>A0ABY4YNK1_9MICO</name>
<dbReference type="PANTHER" id="PTHR22642">
    <property type="entry name" value="IMIDAZOLONEPROPIONASE"/>
    <property type="match status" value="1"/>
</dbReference>
<dbReference type="InterPro" id="IPR032466">
    <property type="entry name" value="Metal_Hydrolase"/>
</dbReference>
<protein>
    <submittedName>
        <fullName evidence="2">Amidohydrolase family protein</fullName>
    </submittedName>
</protein>
<dbReference type="InterPro" id="IPR013108">
    <property type="entry name" value="Amidohydro_3"/>
</dbReference>
<organism evidence="2 3">
    <name type="scientific">Ornithinimicrobium faecis</name>
    <dbReference type="NCBI Taxonomy" id="2934158"/>
    <lineage>
        <taxon>Bacteria</taxon>
        <taxon>Bacillati</taxon>
        <taxon>Actinomycetota</taxon>
        <taxon>Actinomycetes</taxon>
        <taxon>Micrococcales</taxon>
        <taxon>Ornithinimicrobiaceae</taxon>
        <taxon>Ornithinimicrobium</taxon>
    </lineage>
</organism>
<accession>A0ABY4YNK1</accession>
<proteinExistence type="predicted"/>
<dbReference type="SUPFAM" id="SSF51556">
    <property type="entry name" value="Metallo-dependent hydrolases"/>
    <property type="match status" value="1"/>
</dbReference>
<evidence type="ECO:0000313" key="2">
    <source>
        <dbReference type="EMBL" id="USQ78184.1"/>
    </source>
</evidence>
<keyword evidence="3" id="KW-1185">Reference proteome</keyword>
<feature type="domain" description="Amidohydrolase 3" evidence="1">
    <location>
        <begin position="56"/>
        <end position="526"/>
    </location>
</feature>
<dbReference type="Gene3D" id="2.30.40.10">
    <property type="entry name" value="Urease, subunit C, domain 1"/>
    <property type="match status" value="1"/>
</dbReference>
<dbReference type="Gene3D" id="3.20.20.140">
    <property type="entry name" value="Metal-dependent hydrolases"/>
    <property type="match status" value="1"/>
</dbReference>
<dbReference type="RefSeq" id="WP_252590983.1">
    <property type="nucleotide sequence ID" value="NZ_CP099489.1"/>
</dbReference>
<evidence type="ECO:0000259" key="1">
    <source>
        <dbReference type="Pfam" id="PF07969"/>
    </source>
</evidence>